<evidence type="ECO:0000259" key="4">
    <source>
        <dbReference type="SMART" id="SM00703"/>
    </source>
</evidence>
<evidence type="ECO:0000313" key="6">
    <source>
        <dbReference type="Proteomes" id="UP000827092"/>
    </source>
</evidence>
<feature type="region of interest" description="Disordered" evidence="1">
    <location>
        <begin position="48"/>
        <end position="104"/>
    </location>
</feature>
<feature type="transmembrane region" description="Helical" evidence="2">
    <location>
        <begin position="503"/>
        <end position="526"/>
    </location>
</feature>
<organism evidence="5 6">
    <name type="scientific">Oedothorax gibbosus</name>
    <dbReference type="NCBI Taxonomy" id="931172"/>
    <lineage>
        <taxon>Eukaryota</taxon>
        <taxon>Metazoa</taxon>
        <taxon>Ecdysozoa</taxon>
        <taxon>Arthropoda</taxon>
        <taxon>Chelicerata</taxon>
        <taxon>Arachnida</taxon>
        <taxon>Araneae</taxon>
        <taxon>Araneomorphae</taxon>
        <taxon>Entelegynae</taxon>
        <taxon>Araneoidea</taxon>
        <taxon>Linyphiidae</taxon>
        <taxon>Erigoninae</taxon>
        <taxon>Oedothorax</taxon>
    </lineage>
</organism>
<evidence type="ECO:0000256" key="2">
    <source>
        <dbReference type="SAM" id="Phobius"/>
    </source>
</evidence>
<dbReference type="Proteomes" id="UP000827092">
    <property type="component" value="Unassembled WGS sequence"/>
</dbReference>
<dbReference type="SMART" id="SM00703">
    <property type="entry name" value="NRF"/>
    <property type="match status" value="1"/>
</dbReference>
<feature type="compositionally biased region" description="Low complexity" evidence="1">
    <location>
        <begin position="69"/>
        <end position="94"/>
    </location>
</feature>
<protein>
    <recommendedName>
        <fullName evidence="4">Nose resistant-to-fluoxetine protein N-terminal domain-containing protein</fullName>
    </recommendedName>
</protein>
<evidence type="ECO:0000256" key="1">
    <source>
        <dbReference type="SAM" id="MobiDB-lite"/>
    </source>
</evidence>
<dbReference type="PANTHER" id="PTHR11161:SF0">
    <property type="entry name" value="O-ACYLTRANSFERASE LIKE PROTEIN"/>
    <property type="match status" value="1"/>
</dbReference>
<feature type="transmembrane region" description="Helical" evidence="2">
    <location>
        <begin position="717"/>
        <end position="737"/>
    </location>
</feature>
<sequence length="906" mass="100446">MNSFILVLFIAFSGITVYADIANTPPDSDTGTTLDSATTVVRTTITDNLTSRENPNDVTTKDSMTAGDSSESVATSSVTVSSVSSDVSPSNSVTRDGGITSDYSVNVSSSDAVTIGRRFASDRSTTVSSSNAVTRGRRVFAGRSTTVSSPDAVTSGRRTSDSRSVSRSDEVTSSEEDAATTESIETFQQFEKKMKNNVGKAVKAILPHLMRGSADAKVSSQCTASVLRIIGGVRQMKEWAMRFIDATGKIPAGILEGTSVSMGDYDECLDIEVTKKDEAPKTPEDVVFKGQYCMLELHRPETINRAIEDFQNGNVDTPIAKTKTFLNMFVRYKHLTNATMKLGVCVPSKCSLEDIESIVNSGAIQSVLGKVSVPYCKQKGDFEISTVEIILVCLFGFVIGCMILGTIGDVYFRIRGDTDSKTESTCMMRLLASKTSIYSNSLSLLSPNGRPENLQCLCGLRSIVVMIVIYSHTYAHMHVMHFQKFAKAANFLRFFESFTFSGIGNGSVVLDSIIFLSAVTITYSRWRSVSENGKVKLNIVKLLLSRYFRMSAAQLLCICVFMLFPLLGSGPMWSLYVDPMLDNCKQRWWLNILYIHNLWEPQEVCLYHSWILALMLQLTLVGVIIIIFLKKARLFGIFFMILLTLAGAIGVAVMVAIHELPGSMAFFMLDIKSFPVAWNDVFTLPYDHIGPFCIALSIGYFLAVKKDILKISKATSIFFWCVSIVCTSSVMFGLYRYKNGEQMYPAIAILYAVMHRNVWCIGIGWLVVACATHHGGAFSRVLKSKFFVPFDRMCYITYLIHLPIMYYHSGSIRERMYMGHLDILILASSYIVLSFIASFLLHIFFVEPYFHLEEHISSLFVAKNKVSFKHKIENKPIPIINNTSLEASSSKNGCVNLGYSKKLDGV</sequence>
<keyword evidence="2" id="KW-0472">Membrane</keyword>
<reference evidence="5 6" key="1">
    <citation type="journal article" date="2022" name="Nat. Ecol. Evol.">
        <title>A masculinizing supergene underlies an exaggerated male reproductive morph in a spider.</title>
        <authorList>
            <person name="Hendrickx F."/>
            <person name="De Corte Z."/>
            <person name="Sonet G."/>
            <person name="Van Belleghem S.M."/>
            <person name="Kostlbacher S."/>
            <person name="Vangestel C."/>
        </authorList>
    </citation>
    <scope>NUCLEOTIDE SEQUENCE [LARGE SCALE GENOMIC DNA]</scope>
    <source>
        <strain evidence="5">W744_W776</strain>
    </source>
</reference>
<name>A0AAV6VMN8_9ARAC</name>
<comment type="caution">
    <text evidence="5">The sequence shown here is derived from an EMBL/GenBank/DDBJ whole genome shotgun (WGS) entry which is preliminary data.</text>
</comment>
<dbReference type="Pfam" id="PF20146">
    <property type="entry name" value="NRF"/>
    <property type="match status" value="1"/>
</dbReference>
<evidence type="ECO:0000313" key="5">
    <source>
        <dbReference type="EMBL" id="KAG8197947.1"/>
    </source>
</evidence>
<dbReference type="InterPro" id="IPR006621">
    <property type="entry name" value="Nose-resist-to-fluoxetine_N"/>
</dbReference>
<keyword evidence="2" id="KW-1133">Transmembrane helix</keyword>
<feature type="domain" description="Nose resistant-to-fluoxetine protein N-terminal" evidence="4">
    <location>
        <begin position="219"/>
        <end position="378"/>
    </location>
</feature>
<feature type="transmembrane region" description="Helical" evidence="2">
    <location>
        <begin position="547"/>
        <end position="567"/>
    </location>
</feature>
<feature type="transmembrane region" description="Helical" evidence="2">
    <location>
        <begin position="607"/>
        <end position="629"/>
    </location>
</feature>
<keyword evidence="3" id="KW-0732">Signal</keyword>
<dbReference type="AlphaFoldDB" id="A0AAV6VMN8"/>
<dbReference type="PANTHER" id="PTHR11161">
    <property type="entry name" value="O-ACYLTRANSFERASE"/>
    <property type="match status" value="1"/>
</dbReference>
<feature type="transmembrane region" description="Helical" evidence="2">
    <location>
        <begin position="636"/>
        <end position="657"/>
    </location>
</feature>
<feature type="region of interest" description="Disordered" evidence="1">
    <location>
        <begin position="138"/>
        <end position="183"/>
    </location>
</feature>
<proteinExistence type="predicted"/>
<dbReference type="InterPro" id="IPR052728">
    <property type="entry name" value="O2_lipid_transport_reg"/>
</dbReference>
<feature type="transmembrane region" description="Helical" evidence="2">
    <location>
        <begin position="821"/>
        <end position="846"/>
    </location>
</feature>
<feature type="compositionally biased region" description="Basic and acidic residues" evidence="1">
    <location>
        <begin position="158"/>
        <end position="170"/>
    </location>
</feature>
<feature type="chain" id="PRO_5043619360" description="Nose resistant-to-fluoxetine protein N-terminal domain-containing protein" evidence="3">
    <location>
        <begin position="20"/>
        <end position="906"/>
    </location>
</feature>
<feature type="compositionally biased region" description="Polar residues" evidence="1">
    <location>
        <begin position="48"/>
        <end position="68"/>
    </location>
</feature>
<keyword evidence="2" id="KW-0812">Transmembrane</keyword>
<feature type="compositionally biased region" description="Polar residues" evidence="1">
    <location>
        <begin position="143"/>
        <end position="152"/>
    </location>
</feature>
<feature type="transmembrane region" description="Helical" evidence="2">
    <location>
        <begin position="688"/>
        <end position="705"/>
    </location>
</feature>
<evidence type="ECO:0000256" key="3">
    <source>
        <dbReference type="SAM" id="SignalP"/>
    </source>
</evidence>
<feature type="transmembrane region" description="Helical" evidence="2">
    <location>
        <begin position="454"/>
        <end position="475"/>
    </location>
</feature>
<accession>A0AAV6VMN8</accession>
<feature type="transmembrane region" description="Helical" evidence="2">
    <location>
        <begin position="743"/>
        <end position="771"/>
    </location>
</feature>
<dbReference type="EMBL" id="JAFNEN010000047">
    <property type="protein sequence ID" value="KAG8197947.1"/>
    <property type="molecule type" value="Genomic_DNA"/>
</dbReference>
<feature type="signal peptide" evidence="3">
    <location>
        <begin position="1"/>
        <end position="19"/>
    </location>
</feature>
<keyword evidence="6" id="KW-1185">Reference proteome</keyword>
<gene>
    <name evidence="5" type="ORF">JTE90_020323</name>
</gene>
<feature type="transmembrane region" description="Helical" evidence="2">
    <location>
        <begin position="389"/>
        <end position="412"/>
    </location>
</feature>